<keyword evidence="3" id="KW-1185">Reference proteome</keyword>
<dbReference type="EMBL" id="LDAU01000090">
    <property type="protein sequence ID" value="KRX07020.1"/>
    <property type="molecule type" value="Genomic_DNA"/>
</dbReference>
<evidence type="ECO:0000313" key="3">
    <source>
        <dbReference type="Proteomes" id="UP000054937"/>
    </source>
</evidence>
<dbReference type="InParanoid" id="A0A0V0QXB5"/>
<proteinExistence type="predicted"/>
<sequence length="188" mass="22566">MGVYQNMQNPQQYPKGYIPPAQQQFQQQIQQHEQQNSNLQNDNNNNQQDNNSNNKQEGDNKNIQNKQILSYFLKTLSSQKNKERLQFAITPYIICYIFDGWLEQYSNDTQNESVKNVVNNKSEQNQKNQNYIAYGITYEQRDTIIQLMNQFKNELNCNQLNNYNNMHYKNFIIFNELTCFQQFNRIFD</sequence>
<protein>
    <submittedName>
        <fullName evidence="2">Uncharacterized protein</fullName>
    </submittedName>
</protein>
<feature type="region of interest" description="Disordered" evidence="1">
    <location>
        <begin position="1"/>
        <end position="62"/>
    </location>
</feature>
<name>A0A0V0QXB5_PSEPJ</name>
<evidence type="ECO:0000256" key="1">
    <source>
        <dbReference type="SAM" id="MobiDB-lite"/>
    </source>
</evidence>
<gene>
    <name evidence="2" type="ORF">PPERSA_07183</name>
</gene>
<accession>A0A0V0QXB5</accession>
<dbReference type="Proteomes" id="UP000054937">
    <property type="component" value="Unassembled WGS sequence"/>
</dbReference>
<feature type="compositionally biased region" description="Polar residues" evidence="1">
    <location>
        <begin position="1"/>
        <end position="12"/>
    </location>
</feature>
<feature type="compositionally biased region" description="Low complexity" evidence="1">
    <location>
        <begin position="22"/>
        <end position="54"/>
    </location>
</feature>
<organism evidence="2 3">
    <name type="scientific">Pseudocohnilembus persalinus</name>
    <name type="common">Ciliate</name>
    <dbReference type="NCBI Taxonomy" id="266149"/>
    <lineage>
        <taxon>Eukaryota</taxon>
        <taxon>Sar</taxon>
        <taxon>Alveolata</taxon>
        <taxon>Ciliophora</taxon>
        <taxon>Intramacronucleata</taxon>
        <taxon>Oligohymenophorea</taxon>
        <taxon>Scuticociliatia</taxon>
        <taxon>Philasterida</taxon>
        <taxon>Pseudocohnilembidae</taxon>
        <taxon>Pseudocohnilembus</taxon>
    </lineage>
</organism>
<reference evidence="2 3" key="1">
    <citation type="journal article" date="2015" name="Sci. Rep.">
        <title>Genome of the facultative scuticociliatosis pathogen Pseudocohnilembus persalinus provides insight into its virulence through horizontal gene transfer.</title>
        <authorList>
            <person name="Xiong J."/>
            <person name="Wang G."/>
            <person name="Cheng J."/>
            <person name="Tian M."/>
            <person name="Pan X."/>
            <person name="Warren A."/>
            <person name="Jiang C."/>
            <person name="Yuan D."/>
            <person name="Miao W."/>
        </authorList>
    </citation>
    <scope>NUCLEOTIDE SEQUENCE [LARGE SCALE GENOMIC DNA]</scope>
    <source>
        <strain evidence="2">36N120E</strain>
    </source>
</reference>
<dbReference type="AlphaFoldDB" id="A0A0V0QXB5"/>
<evidence type="ECO:0000313" key="2">
    <source>
        <dbReference type="EMBL" id="KRX07020.1"/>
    </source>
</evidence>
<comment type="caution">
    <text evidence="2">The sequence shown here is derived from an EMBL/GenBank/DDBJ whole genome shotgun (WGS) entry which is preliminary data.</text>
</comment>